<gene>
    <name evidence="3" type="ORF">Pan181_53520</name>
</gene>
<feature type="transmembrane region" description="Helical" evidence="2">
    <location>
        <begin position="80"/>
        <end position="100"/>
    </location>
</feature>
<dbReference type="KEGG" id="amuc:Pan181_53520"/>
<reference evidence="3 4" key="1">
    <citation type="submission" date="2019-02" db="EMBL/GenBank/DDBJ databases">
        <title>Deep-cultivation of Planctomycetes and their phenomic and genomic characterization uncovers novel biology.</title>
        <authorList>
            <person name="Wiegand S."/>
            <person name="Jogler M."/>
            <person name="Boedeker C."/>
            <person name="Pinto D."/>
            <person name="Vollmers J."/>
            <person name="Rivas-Marin E."/>
            <person name="Kohn T."/>
            <person name="Peeters S.H."/>
            <person name="Heuer A."/>
            <person name="Rast P."/>
            <person name="Oberbeckmann S."/>
            <person name="Bunk B."/>
            <person name="Jeske O."/>
            <person name="Meyerdierks A."/>
            <person name="Storesund J.E."/>
            <person name="Kallscheuer N."/>
            <person name="Luecker S."/>
            <person name="Lage O.M."/>
            <person name="Pohl T."/>
            <person name="Merkel B.J."/>
            <person name="Hornburger P."/>
            <person name="Mueller R.-W."/>
            <person name="Bruemmer F."/>
            <person name="Labrenz M."/>
            <person name="Spormann A.M."/>
            <person name="Op den Camp H."/>
            <person name="Overmann J."/>
            <person name="Amann R."/>
            <person name="Jetten M.S.M."/>
            <person name="Mascher T."/>
            <person name="Medema M.H."/>
            <person name="Devos D.P."/>
            <person name="Kaster A.-K."/>
            <person name="Ovreas L."/>
            <person name="Rohde M."/>
            <person name="Galperin M.Y."/>
            <person name="Jogler C."/>
        </authorList>
    </citation>
    <scope>NUCLEOTIDE SEQUENCE [LARGE SCALE GENOMIC DNA]</scope>
    <source>
        <strain evidence="3 4">Pan181</strain>
    </source>
</reference>
<feature type="region of interest" description="Disordered" evidence="1">
    <location>
        <begin position="135"/>
        <end position="181"/>
    </location>
</feature>
<dbReference type="Proteomes" id="UP000315750">
    <property type="component" value="Chromosome"/>
</dbReference>
<evidence type="ECO:0000256" key="2">
    <source>
        <dbReference type="SAM" id="Phobius"/>
    </source>
</evidence>
<keyword evidence="2" id="KW-0812">Transmembrane</keyword>
<name>A0A518AWN8_9BACT</name>
<evidence type="ECO:0000313" key="3">
    <source>
        <dbReference type="EMBL" id="QDU59111.1"/>
    </source>
</evidence>
<organism evidence="3 4">
    <name type="scientific">Aeoliella mucimassa</name>
    <dbReference type="NCBI Taxonomy" id="2527972"/>
    <lineage>
        <taxon>Bacteria</taxon>
        <taxon>Pseudomonadati</taxon>
        <taxon>Planctomycetota</taxon>
        <taxon>Planctomycetia</taxon>
        <taxon>Pirellulales</taxon>
        <taxon>Lacipirellulaceae</taxon>
        <taxon>Aeoliella</taxon>
    </lineage>
</organism>
<evidence type="ECO:0000256" key="1">
    <source>
        <dbReference type="SAM" id="MobiDB-lite"/>
    </source>
</evidence>
<protein>
    <submittedName>
        <fullName evidence="3">Uncharacterized protein</fullName>
    </submittedName>
</protein>
<sequence>MNLKVSPEGEGSNPIGWIIDSHGWESILSWMLGVGSWEFERAVGWVQELPATQPHQRIATRAAANASAIGIAVRDRSYSALAWCMALLIFMFTRLHLSILQQRTTDHKQRTTHQLSIRTPQVAISQRKLVRIQAPNSPSAGGQYKDAGRAIRPGEGSLRSRRANGNKPFPGTSVPGHALPPIGSRRSLAAQFFEVATPHTKHPAHCWRLGNVTDHHRAVATAMRSTNAVRDKPAVAPKKNG</sequence>
<keyword evidence="4" id="KW-1185">Reference proteome</keyword>
<proteinExistence type="predicted"/>
<accession>A0A518AWN8</accession>
<dbReference type="AlphaFoldDB" id="A0A518AWN8"/>
<dbReference type="EMBL" id="CP036278">
    <property type="protein sequence ID" value="QDU59111.1"/>
    <property type="molecule type" value="Genomic_DNA"/>
</dbReference>
<keyword evidence="2" id="KW-0472">Membrane</keyword>
<keyword evidence="2" id="KW-1133">Transmembrane helix</keyword>
<evidence type="ECO:0000313" key="4">
    <source>
        <dbReference type="Proteomes" id="UP000315750"/>
    </source>
</evidence>